<accession>A0ABZ0KRR0</accession>
<keyword evidence="4" id="KW-1185">Reference proteome</keyword>
<organism evidence="3 4">
    <name type="scientific">Streptomyces coeruleorubidus</name>
    <dbReference type="NCBI Taxonomy" id="116188"/>
    <lineage>
        <taxon>Bacteria</taxon>
        <taxon>Bacillati</taxon>
        <taxon>Actinomycetota</taxon>
        <taxon>Actinomycetes</taxon>
        <taxon>Kitasatosporales</taxon>
        <taxon>Streptomycetaceae</taxon>
        <taxon>Streptomyces</taxon>
    </lineage>
</organism>
<geneLocation type="plasmid" evidence="3 4">
    <name>unnamed</name>
</geneLocation>
<reference evidence="3 4" key="1">
    <citation type="journal article" date="2021" name="J. Microbiol. Biotechnol.">
        <title>An Efficient Markerless Deletion System Suitable for the Industrial Strains of Streptomyces.</title>
        <authorList>
            <person name="Dong J."/>
            <person name="Wei J."/>
            <person name="Li H."/>
            <person name="Zhao S."/>
            <person name="Guan W."/>
        </authorList>
    </citation>
    <scope>NUCLEOTIDE SEQUENCE [LARGE SCALE GENOMIC DNA]</scope>
    <source>
        <strain evidence="3 4">CICC 11043</strain>
    </source>
</reference>
<dbReference type="InterPro" id="IPR024983">
    <property type="entry name" value="CHAT_dom"/>
</dbReference>
<gene>
    <name evidence="2" type="ORF">R5U08_41355</name>
    <name evidence="3" type="ORF">R5U08_42480</name>
</gene>
<sequence>MPSEMASWTRQNPSRDYRDLHVEKLPDLILALDIVSGNSLRARMSGAAADGLYSANYGVVLNASSTIMRARAAQVCKLWDEAFVGFTSYDDSGDLVEGRPANPYAAQTDLREEPESEFVTSLQTLAFSGERLLFGTLFGGEQDEIALFREDLAQILARDNLRIRFDSELFLPWPMMCLRPADLPGLSQDTPDELFQRFLGHRHRIEQTGDAHPTTAAPTTLTACPRVSLNQDLRIDMEGRTAKNKVVDALKDGTEYRGRTHRHEFLQALADPGFSEHLTYFWCHGSFERDGPEAPYLVIRLTDNIAIHAGDVHDRRDDMGTDTPFQPFIILNACHASAGGGEADRAHLGRAFILSGARGVLGPQIGMPQVFAAEYAHRFISRYLRSDETAGEIALALARYFADQLRNPLGIAYSLHCGMDTRLTRARVTASGHEQEIAA</sequence>
<proteinExistence type="predicted"/>
<dbReference type="EMBL" id="CP137525">
    <property type="protein sequence ID" value="WOT40554.1"/>
    <property type="molecule type" value="Genomic_DNA"/>
</dbReference>
<reference evidence="3" key="3">
    <citation type="journal article" date="2024" name="Microb. Biotechnol.">
        <title>The involvement of multiple ABC transporters in daunorubicin efflux in Streptomyces coeruleorubidus.</title>
        <authorList>
            <person name="Dong J."/>
            <person name="Ning J."/>
            <person name="Tian Y."/>
            <person name="Li H."/>
            <person name="Chen H."/>
            <person name="Guan W."/>
        </authorList>
    </citation>
    <scope>NUCLEOTIDE SEQUENCE</scope>
    <source>
        <strain evidence="3">CICC 11043</strain>
    </source>
</reference>
<reference evidence="3" key="2">
    <citation type="submission" date="2023-10" db="EMBL/GenBank/DDBJ databases">
        <authorList>
            <person name="guan w."/>
        </authorList>
    </citation>
    <scope>NUCLEOTIDE SEQUENCE</scope>
    <source>
        <strain evidence="3">CICC 11043</strain>
        <plasmid evidence="3">unnamed</plasmid>
    </source>
</reference>
<keyword evidence="3" id="KW-0614">Plasmid</keyword>
<evidence type="ECO:0000313" key="4">
    <source>
        <dbReference type="Proteomes" id="UP001305002"/>
    </source>
</evidence>
<evidence type="ECO:0000259" key="1">
    <source>
        <dbReference type="Pfam" id="PF12770"/>
    </source>
</evidence>
<dbReference type="EMBL" id="CP137525">
    <property type="protein sequence ID" value="WOT40750.1"/>
    <property type="molecule type" value="Genomic_DNA"/>
</dbReference>
<protein>
    <submittedName>
        <fullName evidence="3">CHAT domain-containing protein</fullName>
    </submittedName>
</protein>
<evidence type="ECO:0000313" key="3">
    <source>
        <dbReference type="EMBL" id="WOT40750.1"/>
    </source>
</evidence>
<dbReference type="Pfam" id="PF12770">
    <property type="entry name" value="CHAT"/>
    <property type="match status" value="1"/>
</dbReference>
<name>A0ABZ0KRR0_STRC4</name>
<dbReference type="Proteomes" id="UP001305002">
    <property type="component" value="Plasmid unnamed"/>
</dbReference>
<dbReference type="RefSeq" id="WP_317928226.1">
    <property type="nucleotide sequence ID" value="NZ_CP137525.1"/>
</dbReference>
<feature type="domain" description="CHAT" evidence="1">
    <location>
        <begin position="260"/>
        <end position="399"/>
    </location>
</feature>
<evidence type="ECO:0000313" key="2">
    <source>
        <dbReference type="EMBL" id="WOT40554.1"/>
    </source>
</evidence>